<gene>
    <name evidence="2" type="primary">NLRC3</name>
    <name evidence="2" type="ORF">SNEC2469_LOCUS10034</name>
</gene>
<dbReference type="Gene3D" id="3.90.180.10">
    <property type="entry name" value="Medium-chain alcohol dehydrogenases, catalytic domain"/>
    <property type="match status" value="1"/>
</dbReference>
<evidence type="ECO:0000313" key="3">
    <source>
        <dbReference type="Proteomes" id="UP000601435"/>
    </source>
</evidence>
<dbReference type="SUPFAM" id="SSF50129">
    <property type="entry name" value="GroES-like"/>
    <property type="match status" value="1"/>
</dbReference>
<accession>A0A812PRT8</accession>
<proteinExistence type="predicted"/>
<organism evidence="2 3">
    <name type="scientific">Symbiodinium necroappetens</name>
    <dbReference type="NCBI Taxonomy" id="1628268"/>
    <lineage>
        <taxon>Eukaryota</taxon>
        <taxon>Sar</taxon>
        <taxon>Alveolata</taxon>
        <taxon>Dinophyceae</taxon>
        <taxon>Suessiales</taxon>
        <taxon>Symbiodiniaceae</taxon>
        <taxon>Symbiodinium</taxon>
    </lineage>
</organism>
<evidence type="ECO:0000259" key="1">
    <source>
        <dbReference type="Pfam" id="PF08240"/>
    </source>
</evidence>
<dbReference type="AlphaFoldDB" id="A0A812PRT8"/>
<reference evidence="2" key="1">
    <citation type="submission" date="2021-02" db="EMBL/GenBank/DDBJ databases">
        <authorList>
            <person name="Dougan E. K."/>
            <person name="Rhodes N."/>
            <person name="Thang M."/>
            <person name="Chan C."/>
        </authorList>
    </citation>
    <scope>NUCLEOTIDE SEQUENCE</scope>
</reference>
<dbReference type="Proteomes" id="UP000601435">
    <property type="component" value="Unassembled WGS sequence"/>
</dbReference>
<name>A0A812PRT8_9DINO</name>
<protein>
    <submittedName>
        <fullName evidence="2">NLRC3 protein</fullName>
    </submittedName>
</protein>
<feature type="domain" description="Alcohol dehydrogenase-like N-terminal" evidence="1">
    <location>
        <begin position="232"/>
        <end position="296"/>
    </location>
</feature>
<dbReference type="Pfam" id="PF08240">
    <property type="entry name" value="ADH_N"/>
    <property type="match status" value="1"/>
</dbReference>
<comment type="caution">
    <text evidence="2">The sequence shown here is derived from an EMBL/GenBank/DDBJ whole genome shotgun (WGS) entry which is preliminary data.</text>
</comment>
<evidence type="ECO:0000313" key="2">
    <source>
        <dbReference type="EMBL" id="CAE7372885.1"/>
    </source>
</evidence>
<sequence>MRSPRALKIVSLAVGHGHGADGSSTPIGQTYYAFEVNFDGKAWDFLGPARPRMARESNLADVDESRRLQWILRLSLGRALFESSQGRPWAIAWTSQLAVGHCDSASPLPTAESPAPTKRVVFAQFRWEAMKMDPEKEIRIGLHRAQHPKSLKAGNFLSREISEALLRGMIWTTFVDPGDAEVNFHRSSLFAKLQLQPASADINCSCCAARLFSSKALRVVESPRPSLDECPPGSLLIRARYASLCGSDIPYFRDMTSRAPSCYWDRDGFCGHEVVGEVLESSTERFAKGDSVLSLPSSYFKAHVATQQEWYDEAVHSVLLTNFPVRGGFSVT</sequence>
<keyword evidence="3" id="KW-1185">Reference proteome</keyword>
<dbReference type="OrthoDB" id="434448at2759"/>
<dbReference type="InterPro" id="IPR011032">
    <property type="entry name" value="GroES-like_sf"/>
</dbReference>
<dbReference type="InterPro" id="IPR013154">
    <property type="entry name" value="ADH-like_N"/>
</dbReference>
<dbReference type="EMBL" id="CAJNJA010016025">
    <property type="protein sequence ID" value="CAE7372885.1"/>
    <property type="molecule type" value="Genomic_DNA"/>
</dbReference>